<keyword evidence="2" id="KW-0186">Copper</keyword>
<dbReference type="HOGENOM" id="CLU_058434_2_0_0"/>
<accession>D1CCI0</accession>
<keyword evidence="4" id="KW-0472">Membrane</keyword>
<keyword evidence="3" id="KW-1015">Disulfide bond</keyword>
<dbReference type="GO" id="GO:0046872">
    <property type="term" value="F:metal ion binding"/>
    <property type="evidence" value="ECO:0007669"/>
    <property type="project" value="UniProtKB-KW"/>
</dbReference>
<evidence type="ECO:0000256" key="2">
    <source>
        <dbReference type="PIRSR" id="PIRSR603782-1"/>
    </source>
</evidence>
<dbReference type="PANTHER" id="PTHR12151">
    <property type="entry name" value="ELECTRON TRANSPORT PROTIN SCO1/SENC FAMILY MEMBER"/>
    <property type="match status" value="1"/>
</dbReference>
<dbReference type="InterPro" id="IPR036249">
    <property type="entry name" value="Thioredoxin-like_sf"/>
</dbReference>
<keyword evidence="4" id="KW-1133">Transmembrane helix</keyword>
<feature type="transmembrane region" description="Helical" evidence="4">
    <location>
        <begin position="250"/>
        <end position="270"/>
    </location>
</feature>
<name>D1CCI0_THET1</name>
<proteinExistence type="inferred from homology"/>
<dbReference type="eggNOG" id="COG1999">
    <property type="taxonomic scope" value="Bacteria"/>
</dbReference>
<dbReference type="Gene3D" id="3.40.30.10">
    <property type="entry name" value="Glutaredoxin"/>
    <property type="match status" value="1"/>
</dbReference>
<feature type="binding site" evidence="2">
    <location>
        <position position="93"/>
    </location>
    <ligand>
        <name>Cu cation</name>
        <dbReference type="ChEBI" id="CHEBI:23378"/>
    </ligand>
</feature>
<comment type="similarity">
    <text evidence="1">Belongs to the SCO1/2 family.</text>
</comment>
<reference evidence="6" key="1">
    <citation type="journal article" date="2010" name="Stand. Genomic Sci.">
        <title>Complete genome sequence of 'Thermobaculum terrenum' type strain (YNP1).</title>
        <authorList>
            <person name="Kiss H."/>
            <person name="Cleland D."/>
            <person name="Lapidus A."/>
            <person name="Lucas S."/>
            <person name="Glavina Del Rio T."/>
            <person name="Nolan M."/>
            <person name="Tice H."/>
            <person name="Han C."/>
            <person name="Goodwin L."/>
            <person name="Pitluck S."/>
            <person name="Liolios K."/>
            <person name="Ivanova N."/>
            <person name="Mavromatis K."/>
            <person name="Ovchinnikova G."/>
            <person name="Pati A."/>
            <person name="Chen A."/>
            <person name="Palaniappan K."/>
            <person name="Land M."/>
            <person name="Hauser L."/>
            <person name="Chang Y."/>
            <person name="Jeffries C."/>
            <person name="Lu M."/>
            <person name="Brettin T."/>
            <person name="Detter J."/>
            <person name="Goker M."/>
            <person name="Tindall B."/>
            <person name="Beck B."/>
            <person name="McDermott T."/>
            <person name="Woyke T."/>
            <person name="Bristow J."/>
            <person name="Eisen J."/>
            <person name="Markowitz V."/>
            <person name="Hugenholtz P."/>
            <person name="Kyrpides N."/>
            <person name="Klenk H."/>
            <person name="Cheng J."/>
        </authorList>
    </citation>
    <scope>NUCLEOTIDE SEQUENCE [LARGE SCALE GENOMIC DNA]</scope>
    <source>
        <strain evidence="6">ATCC BAA-798 / YNP1</strain>
    </source>
</reference>
<dbReference type="Proteomes" id="UP000000323">
    <property type="component" value="Chromosome 1"/>
</dbReference>
<feature type="binding site" evidence="2">
    <location>
        <position position="183"/>
    </location>
    <ligand>
        <name>Cu cation</name>
        <dbReference type="ChEBI" id="CHEBI:23378"/>
    </ligand>
</feature>
<dbReference type="CDD" id="cd02968">
    <property type="entry name" value="SCO"/>
    <property type="match status" value="1"/>
</dbReference>
<dbReference type="InterPro" id="IPR003782">
    <property type="entry name" value="SCO1/SenC"/>
</dbReference>
<dbReference type="OrthoDB" id="9786756at2"/>
<feature type="disulfide bond" description="Redox-active" evidence="3">
    <location>
        <begin position="89"/>
        <end position="93"/>
    </location>
</feature>
<keyword evidence="6" id="KW-1185">Reference proteome</keyword>
<dbReference type="AlphaFoldDB" id="D1CCI0"/>
<evidence type="ECO:0000256" key="3">
    <source>
        <dbReference type="PIRSR" id="PIRSR603782-2"/>
    </source>
</evidence>
<sequence length="287" mass="31638">MKLWGRIIAIAIILLLFGSRGIALADDSSQWSGASPPPSLLDKVGVDQRLGNSIPLDLTFKDEAGKTVRLGDFFNKGKPVALTLNYFSCPMLCPLVLDSLANTVKNMDFTVGKEYEIITVAIDPREGPKDAAKAKAKYLAKYNRPGAAQGWHFLTGSEQNIKRLADAVGVRYAYDSKLNQYAHPAVLIVLTPEGKISKYFMGLPSSPTDLKLGLIEASGGKIGSIVDQAVLFCYHYNPVTGKYDFVVMNLIRAGFVLTTLILGSFVFYWWRRDHQRNKGEKSMRGVI</sequence>
<feature type="binding site" evidence="2">
    <location>
        <position position="89"/>
    </location>
    <ligand>
        <name>Cu cation</name>
        <dbReference type="ChEBI" id="CHEBI:23378"/>
    </ligand>
</feature>
<evidence type="ECO:0000313" key="5">
    <source>
        <dbReference type="EMBL" id="ACZ42495.1"/>
    </source>
</evidence>
<gene>
    <name evidence="5" type="ordered locus">Tter_1589</name>
</gene>
<evidence type="ECO:0000256" key="4">
    <source>
        <dbReference type="SAM" id="Phobius"/>
    </source>
</evidence>
<protein>
    <submittedName>
        <fullName evidence="5">Electron transport protein SCO1/SenC</fullName>
    </submittedName>
</protein>
<dbReference type="KEGG" id="ttr:Tter_1589"/>
<keyword evidence="4" id="KW-0812">Transmembrane</keyword>
<dbReference type="SUPFAM" id="SSF52833">
    <property type="entry name" value="Thioredoxin-like"/>
    <property type="match status" value="1"/>
</dbReference>
<keyword evidence="2" id="KW-0479">Metal-binding</keyword>
<evidence type="ECO:0000256" key="1">
    <source>
        <dbReference type="ARBA" id="ARBA00010996"/>
    </source>
</evidence>
<dbReference type="Pfam" id="PF02630">
    <property type="entry name" value="SCO1-SenC"/>
    <property type="match status" value="1"/>
</dbReference>
<dbReference type="PANTHER" id="PTHR12151:SF8">
    <property type="entry name" value="THIOREDOXIN DOMAIN-CONTAINING PROTEIN"/>
    <property type="match status" value="1"/>
</dbReference>
<dbReference type="EMBL" id="CP001825">
    <property type="protein sequence ID" value="ACZ42495.1"/>
    <property type="molecule type" value="Genomic_DNA"/>
</dbReference>
<evidence type="ECO:0000313" key="6">
    <source>
        <dbReference type="Proteomes" id="UP000000323"/>
    </source>
</evidence>
<dbReference type="RefSeq" id="WP_012875529.1">
    <property type="nucleotide sequence ID" value="NC_013525.1"/>
</dbReference>
<dbReference type="STRING" id="525904.Tter_1589"/>
<organism evidence="5 6">
    <name type="scientific">Thermobaculum terrenum (strain ATCC BAA-798 / CCMEE 7001 / YNP1)</name>
    <dbReference type="NCBI Taxonomy" id="525904"/>
    <lineage>
        <taxon>Bacteria</taxon>
        <taxon>Bacillati</taxon>
        <taxon>Chloroflexota</taxon>
        <taxon>Chloroflexia</taxon>
        <taxon>Candidatus Thermobaculales</taxon>
        <taxon>Candidatus Thermobaculaceae</taxon>
        <taxon>Thermobaculum</taxon>
    </lineage>
</organism>